<sequence>MQSRKEIREAMQRRRAFQIAERESMPVPIKAIFQCDSRGHEKAHSSDASPLQGHNPGSSTCSADEESLIDLDPDQNDEKTQQQPATAFSNTGMSSEQPSRGYGQNIPSPTSVNCKPKEQSKPTTTVSSPDLPEDSLIPLKLVVRTVTEAHLARHTDVIAREVIAHLGPHIEGLLSSVPRARTSDATPDTEQLLQSLVPKIVYGVATAVQPGLTRCEEGIERIEGARMQQLKRLRSFQAVWDRATAAPPPADLTTSIPSRSLADELNSASHTPTGIQLKPDTPTSFAALSDDTGENKEAPSQLDSTESSITGSRSDTSDEGSPEISDEVAKWNDGAIARTADESRRFW</sequence>
<feature type="region of interest" description="Disordered" evidence="1">
    <location>
        <begin position="265"/>
        <end position="333"/>
    </location>
</feature>
<protein>
    <submittedName>
        <fullName evidence="2">Uncharacterized protein</fullName>
    </submittedName>
</protein>
<feature type="compositionally biased region" description="Polar residues" evidence="1">
    <location>
        <begin position="81"/>
        <end position="98"/>
    </location>
</feature>
<dbReference type="Proteomes" id="UP000215453">
    <property type="component" value="Chromosome 11"/>
</dbReference>
<name>A0A1Y6LZ85_ZYMTR</name>
<evidence type="ECO:0000256" key="1">
    <source>
        <dbReference type="SAM" id="MobiDB-lite"/>
    </source>
</evidence>
<dbReference type="EMBL" id="LT882686">
    <property type="protein sequence ID" value="SMY28919.1"/>
    <property type="molecule type" value="Genomic_DNA"/>
</dbReference>
<accession>A0A1Y6LZ85</accession>
<feature type="compositionally biased region" description="Polar residues" evidence="1">
    <location>
        <begin position="301"/>
        <end position="314"/>
    </location>
</feature>
<organism evidence="2 3">
    <name type="scientific">Zymoseptoria tritici ST99CH_1A5</name>
    <dbReference type="NCBI Taxonomy" id="1276529"/>
    <lineage>
        <taxon>Eukaryota</taxon>
        <taxon>Fungi</taxon>
        <taxon>Dikarya</taxon>
        <taxon>Ascomycota</taxon>
        <taxon>Pezizomycotina</taxon>
        <taxon>Dothideomycetes</taxon>
        <taxon>Dothideomycetidae</taxon>
        <taxon>Mycosphaerellales</taxon>
        <taxon>Mycosphaerellaceae</taxon>
        <taxon>Zymoseptoria</taxon>
    </lineage>
</organism>
<feature type="compositionally biased region" description="Acidic residues" evidence="1">
    <location>
        <begin position="63"/>
        <end position="75"/>
    </location>
</feature>
<gene>
    <name evidence="2" type="ORF">ZT1A5_G10365</name>
</gene>
<reference evidence="2 3" key="1">
    <citation type="submission" date="2016-10" db="EMBL/GenBank/DDBJ databases">
        <authorList>
            <person name="Varghese N."/>
        </authorList>
    </citation>
    <scope>NUCLEOTIDE SEQUENCE [LARGE SCALE GENOMIC DNA]</scope>
</reference>
<evidence type="ECO:0000313" key="2">
    <source>
        <dbReference type="EMBL" id="SMY28919.1"/>
    </source>
</evidence>
<proteinExistence type="predicted"/>
<evidence type="ECO:0000313" key="3">
    <source>
        <dbReference type="Proteomes" id="UP000215453"/>
    </source>
</evidence>
<dbReference type="AlphaFoldDB" id="A0A1Y6LZ85"/>
<feature type="region of interest" description="Disordered" evidence="1">
    <location>
        <begin position="18"/>
        <end position="133"/>
    </location>
</feature>
<feature type="compositionally biased region" description="Acidic residues" evidence="1">
    <location>
        <begin position="317"/>
        <end position="326"/>
    </location>
</feature>